<dbReference type="PROSITE" id="PS51729">
    <property type="entry name" value="GNAT_YJDJ"/>
    <property type="match status" value="1"/>
</dbReference>
<dbReference type="OrthoDB" id="9813275at2"/>
<dbReference type="Gene3D" id="3.40.630.30">
    <property type="match status" value="1"/>
</dbReference>
<proteinExistence type="predicted"/>
<dbReference type="Pfam" id="PF14542">
    <property type="entry name" value="Acetyltransf_CG"/>
    <property type="match status" value="1"/>
</dbReference>
<dbReference type="InterPro" id="IPR045057">
    <property type="entry name" value="Gcn5-rel_NAT"/>
</dbReference>
<dbReference type="InterPro" id="IPR031165">
    <property type="entry name" value="GNAT_YJDJ"/>
</dbReference>
<accession>A0A1H2F8F1</accession>
<evidence type="ECO:0000313" key="3">
    <source>
        <dbReference type="Proteomes" id="UP000243232"/>
    </source>
</evidence>
<dbReference type="PANTHER" id="PTHR31435">
    <property type="entry name" value="PROTEIN NATD1"/>
    <property type="match status" value="1"/>
</dbReference>
<evidence type="ECO:0000313" key="2">
    <source>
        <dbReference type="EMBL" id="SDU03666.1"/>
    </source>
</evidence>
<dbReference type="STRING" id="364197.SAMN05216296_1405"/>
<dbReference type="Proteomes" id="UP000243232">
    <property type="component" value="Chromosome I"/>
</dbReference>
<name>A0A1H2F8F1_9PSED</name>
<sequence>MTDSLPVMHDKSGLQFEVQLDGHRAYLSYMDLGKQTLDFYRTFVPTGLRGKGVAAALTQAALNYADAEGYTVIASCSYVERYMERAERNSNRKN</sequence>
<protein>
    <recommendedName>
        <fullName evidence="1">N-acetyltransferase domain-containing protein</fullName>
    </recommendedName>
</protein>
<organism evidence="2 3">
    <name type="scientific">Pseudomonas pohangensis</name>
    <dbReference type="NCBI Taxonomy" id="364197"/>
    <lineage>
        <taxon>Bacteria</taxon>
        <taxon>Pseudomonadati</taxon>
        <taxon>Pseudomonadota</taxon>
        <taxon>Gammaproteobacteria</taxon>
        <taxon>Pseudomonadales</taxon>
        <taxon>Pseudomonadaceae</taxon>
        <taxon>Pseudomonas</taxon>
    </lineage>
</organism>
<keyword evidence="3" id="KW-1185">Reference proteome</keyword>
<reference evidence="3" key="1">
    <citation type="submission" date="2016-10" db="EMBL/GenBank/DDBJ databases">
        <authorList>
            <person name="Varghese N."/>
            <person name="Submissions S."/>
        </authorList>
    </citation>
    <scope>NUCLEOTIDE SEQUENCE [LARGE SCALE GENOMIC DNA]</scope>
    <source>
        <strain evidence="3">DSM 17875</strain>
    </source>
</reference>
<evidence type="ECO:0000259" key="1">
    <source>
        <dbReference type="PROSITE" id="PS51729"/>
    </source>
</evidence>
<gene>
    <name evidence="2" type="ORF">SAMN05216296_1405</name>
</gene>
<dbReference type="PANTHER" id="PTHR31435:SF9">
    <property type="entry name" value="PROTEIN NATD1"/>
    <property type="match status" value="1"/>
</dbReference>
<dbReference type="RefSeq" id="WP_090193731.1">
    <property type="nucleotide sequence ID" value="NZ_LT629785.1"/>
</dbReference>
<feature type="domain" description="N-acetyltransferase" evidence="1">
    <location>
        <begin position="8"/>
        <end position="94"/>
    </location>
</feature>
<dbReference type="EMBL" id="LT629785">
    <property type="protein sequence ID" value="SDU03666.1"/>
    <property type="molecule type" value="Genomic_DNA"/>
</dbReference>
<dbReference type="AlphaFoldDB" id="A0A1H2F8F1"/>
<dbReference type="SUPFAM" id="SSF55729">
    <property type="entry name" value="Acyl-CoA N-acyltransferases (Nat)"/>
    <property type="match status" value="1"/>
</dbReference>
<dbReference type="InterPro" id="IPR016181">
    <property type="entry name" value="Acyl_CoA_acyltransferase"/>
</dbReference>